<organism evidence="2 3">
    <name type="scientific">Sorangium cellulosum</name>
    <name type="common">Polyangium cellulosum</name>
    <dbReference type="NCBI Taxonomy" id="56"/>
    <lineage>
        <taxon>Bacteria</taxon>
        <taxon>Pseudomonadati</taxon>
        <taxon>Myxococcota</taxon>
        <taxon>Polyangia</taxon>
        <taxon>Polyangiales</taxon>
        <taxon>Polyangiaceae</taxon>
        <taxon>Sorangium</taxon>
    </lineage>
</organism>
<gene>
    <name evidence="2" type="ORF">SOCE26_026460</name>
</gene>
<evidence type="ECO:0000313" key="3">
    <source>
        <dbReference type="Proteomes" id="UP000238348"/>
    </source>
</evidence>
<evidence type="ECO:0000313" key="2">
    <source>
        <dbReference type="EMBL" id="AUX41236.1"/>
    </source>
</evidence>
<feature type="region of interest" description="Disordered" evidence="1">
    <location>
        <begin position="1"/>
        <end position="80"/>
    </location>
</feature>
<sequence>MSAGQTTSAAASAAAMLHSQARQEKPAPRAARRRPTPVTSAPSGNPPRNPVHATARRNGNPDAARSFPSRKYSGEIVAVT</sequence>
<proteinExistence type="predicted"/>
<name>A0A2L0EPM2_SORCE</name>
<dbReference type="Proteomes" id="UP000238348">
    <property type="component" value="Chromosome"/>
</dbReference>
<dbReference type="AlphaFoldDB" id="A0A2L0EPM2"/>
<evidence type="ECO:0000256" key="1">
    <source>
        <dbReference type="SAM" id="MobiDB-lite"/>
    </source>
</evidence>
<accession>A0A2L0EPM2</accession>
<protein>
    <submittedName>
        <fullName evidence="2">Uncharacterized protein</fullName>
    </submittedName>
</protein>
<reference evidence="2 3" key="1">
    <citation type="submission" date="2015-09" db="EMBL/GenBank/DDBJ databases">
        <title>Sorangium comparison.</title>
        <authorList>
            <person name="Zaburannyi N."/>
            <person name="Bunk B."/>
            <person name="Overmann J."/>
            <person name="Mueller R."/>
        </authorList>
    </citation>
    <scope>NUCLEOTIDE SEQUENCE [LARGE SCALE GENOMIC DNA]</scope>
    <source>
        <strain evidence="2 3">So ce26</strain>
    </source>
</reference>
<dbReference type="EMBL" id="CP012673">
    <property type="protein sequence ID" value="AUX41236.1"/>
    <property type="molecule type" value="Genomic_DNA"/>
</dbReference>